<dbReference type="GO" id="GO:0003677">
    <property type="term" value="F:DNA binding"/>
    <property type="evidence" value="ECO:0007669"/>
    <property type="project" value="UniProtKB-UniRule"/>
</dbReference>
<dbReference type="GO" id="GO:0006355">
    <property type="term" value="P:regulation of DNA-templated transcription"/>
    <property type="evidence" value="ECO:0007669"/>
    <property type="project" value="UniProtKB-UniRule"/>
</dbReference>
<dbReference type="PATRIC" id="fig|456.5.peg.185"/>
<keyword evidence="5" id="KW-1185">Reference proteome</keyword>
<keyword evidence="2" id="KW-0238">DNA-binding</keyword>
<dbReference type="InterPro" id="IPR013196">
    <property type="entry name" value="HTH_11"/>
</dbReference>
<dbReference type="Gene3D" id="2.30.30.100">
    <property type="match status" value="1"/>
</dbReference>
<dbReference type="SUPFAM" id="SSF55681">
    <property type="entry name" value="Class II aaRS and biotin synthetases"/>
    <property type="match status" value="1"/>
</dbReference>
<dbReference type="InterPro" id="IPR004408">
    <property type="entry name" value="Biotin_CoA_COase_ligase"/>
</dbReference>
<dbReference type="GO" id="GO:0004077">
    <property type="term" value="F:biotin--[biotin carboxyl-carrier protein] ligase activity"/>
    <property type="evidence" value="ECO:0007669"/>
    <property type="project" value="UniProtKB-UniRule"/>
</dbReference>
<keyword evidence="2" id="KW-0067">ATP-binding</keyword>
<dbReference type="InterPro" id="IPR036390">
    <property type="entry name" value="WH_DNA-bd_sf"/>
</dbReference>
<dbReference type="PANTHER" id="PTHR12835">
    <property type="entry name" value="BIOTIN PROTEIN LIGASE"/>
    <property type="match status" value="1"/>
</dbReference>
<dbReference type="Gene3D" id="1.10.10.10">
    <property type="entry name" value="Winged helix-like DNA-binding domain superfamily/Winged helix DNA-binding domain"/>
    <property type="match status" value="1"/>
</dbReference>
<feature type="binding site" evidence="2">
    <location>
        <begin position="122"/>
        <end position="124"/>
    </location>
    <ligand>
        <name>biotin</name>
        <dbReference type="ChEBI" id="CHEBI:57586"/>
    </ligand>
</feature>
<keyword evidence="2" id="KW-0678">Repressor</keyword>
<dbReference type="Proteomes" id="UP000055035">
    <property type="component" value="Unassembled WGS sequence"/>
</dbReference>
<dbReference type="EMBL" id="LNYJ01000003">
    <property type="protein sequence ID" value="KTD18945.1"/>
    <property type="molecule type" value="Genomic_DNA"/>
</dbReference>
<dbReference type="InterPro" id="IPR036388">
    <property type="entry name" value="WH-like_DNA-bd_sf"/>
</dbReference>
<evidence type="ECO:0000256" key="1">
    <source>
        <dbReference type="ARBA" id="ARBA00022598"/>
    </source>
</evidence>
<dbReference type="AlphaFoldDB" id="A0A0W0VFR2"/>
<feature type="binding site" evidence="2">
    <location>
        <position position="118"/>
    </location>
    <ligand>
        <name>biotin</name>
        <dbReference type="ChEBI" id="CHEBI:57586"/>
    </ligand>
</feature>
<dbReference type="GO" id="GO:0005524">
    <property type="term" value="F:ATP binding"/>
    <property type="evidence" value="ECO:0007669"/>
    <property type="project" value="UniProtKB-UniRule"/>
</dbReference>
<keyword evidence="2" id="KW-0804">Transcription</keyword>
<dbReference type="NCBIfam" id="TIGR00121">
    <property type="entry name" value="birA_ligase"/>
    <property type="match status" value="1"/>
</dbReference>
<feature type="binding site" evidence="2">
    <location>
        <begin position="96"/>
        <end position="98"/>
    </location>
    <ligand>
        <name>biotin</name>
        <dbReference type="ChEBI" id="CHEBI:57586"/>
    </ligand>
</feature>
<feature type="binding site" evidence="2">
    <location>
        <position position="190"/>
    </location>
    <ligand>
        <name>biotin</name>
        <dbReference type="ChEBI" id="CHEBI:57586"/>
    </ligand>
</feature>
<proteinExistence type="inferred from homology"/>
<evidence type="ECO:0000313" key="4">
    <source>
        <dbReference type="EMBL" id="KTD18945.1"/>
    </source>
</evidence>
<dbReference type="Gene3D" id="3.30.930.10">
    <property type="entry name" value="Bira Bifunctional Protein, Domain 2"/>
    <property type="match status" value="1"/>
</dbReference>
<dbReference type="NCBIfam" id="NF008847">
    <property type="entry name" value="PRK11886.1-2"/>
    <property type="match status" value="1"/>
</dbReference>
<organism evidence="4 5">
    <name type="scientific">Legionella jordanis</name>
    <dbReference type="NCBI Taxonomy" id="456"/>
    <lineage>
        <taxon>Bacteria</taxon>
        <taxon>Pseudomonadati</taxon>
        <taxon>Pseudomonadota</taxon>
        <taxon>Gammaproteobacteria</taxon>
        <taxon>Legionellales</taxon>
        <taxon>Legionellaceae</taxon>
        <taxon>Legionella</taxon>
    </lineage>
</organism>
<dbReference type="STRING" id="456.Ljor_0168"/>
<protein>
    <recommendedName>
        <fullName evidence="2">Bifunctional ligase/repressor BirA</fullName>
    </recommendedName>
    <alternativeName>
        <fullName evidence="2">Biotin operon repressor</fullName>
    </alternativeName>
    <alternativeName>
        <fullName evidence="2">Biotin--[acetyl-CoA-carboxylase] ligase</fullName>
        <ecNumber evidence="2">6.3.4.15</ecNumber>
    </alternativeName>
    <alternativeName>
        <fullName evidence="2">Biotin--protein ligase</fullName>
    </alternativeName>
    <alternativeName>
        <fullName evidence="2">Biotin-[acetyl-CoA carboxylase] synthetase</fullName>
    </alternativeName>
</protein>
<feature type="domain" description="BPL/LPL catalytic" evidence="3">
    <location>
        <begin position="78"/>
        <end position="262"/>
    </location>
</feature>
<comment type="caution">
    <text evidence="4">The sequence shown here is derived from an EMBL/GenBank/DDBJ whole genome shotgun (WGS) entry which is preliminary data.</text>
</comment>
<keyword evidence="2" id="KW-0805">Transcription regulation</keyword>
<dbReference type="EC" id="6.3.4.15" evidence="2"/>
<keyword evidence="2" id="KW-0547">Nucleotide-binding</keyword>
<dbReference type="GO" id="GO:0005737">
    <property type="term" value="C:cytoplasm"/>
    <property type="evidence" value="ECO:0007669"/>
    <property type="project" value="TreeGrafter"/>
</dbReference>
<keyword evidence="2" id="KW-0092">Biotin</keyword>
<name>A0A0W0VFR2_9GAMM</name>
<sequence>MKQLSLTQLTLLKELADGECHSGNALGERLSISRTAVWKHVRQLLEWGLPIQRIPQQGYQLNTPISFLDERTIIKHLHLRNFETPLQFHIQPIIGSTNQFLKELTGDSTLSICCAEMQTAGRGRFGRQWISPFAENIYFSSRWQLDCCLSQLSGLSLLVGLAVLAALKDSGIDETIQLKWPNDLIWSHKKLCGILIEVIAESNGCAQVIIGIGLNVNTETDKLPIPDKPWCSLYEITGKRQDRNHLLANLIYQLHQHMREFLNSGFASFLSDWQTVDYLAGKLITVSQPNGLLQGKALGVNQFGQLCLQDEAGVCHELSSGDTSVNTIEH</sequence>
<reference evidence="4 5" key="1">
    <citation type="submission" date="2015-11" db="EMBL/GenBank/DDBJ databases">
        <title>Genomic analysis of 38 Legionella species identifies large and diverse effector repertoires.</title>
        <authorList>
            <person name="Burstein D."/>
            <person name="Amaro F."/>
            <person name="Zusman T."/>
            <person name="Lifshitz Z."/>
            <person name="Cohen O."/>
            <person name="Gilbert J.A."/>
            <person name="Pupko T."/>
            <person name="Shuman H.A."/>
            <person name="Segal G."/>
        </authorList>
    </citation>
    <scope>NUCLEOTIDE SEQUENCE [LARGE SCALE GENOMIC DNA]</scope>
    <source>
        <strain evidence="4 5">BL-540</strain>
    </source>
</reference>
<dbReference type="PROSITE" id="PS51733">
    <property type="entry name" value="BPL_LPL_CATALYTIC"/>
    <property type="match status" value="1"/>
</dbReference>
<comment type="function">
    <text evidence="2">Acts both as a biotin--[acetyl-CoA-carboxylase] ligase and a biotin-operon repressor. In the presence of ATP, BirA activates biotin to form the BirA-biotinyl-5'-adenylate (BirA-bio-5'-AMP or holoBirA) complex. HoloBirA can either transfer the biotinyl moiety to the biotin carboxyl carrier protein (BCCP) subunit of acetyl-CoA carboxylase, or bind to the biotin operator site and inhibit transcription of the operon.</text>
</comment>
<dbReference type="SUPFAM" id="SSF46785">
    <property type="entry name" value="Winged helix' DNA-binding domain"/>
    <property type="match status" value="1"/>
</dbReference>
<dbReference type="Pfam" id="PF03099">
    <property type="entry name" value="BPL_LplA_LipB"/>
    <property type="match status" value="1"/>
</dbReference>
<gene>
    <name evidence="2 4" type="primary">birA</name>
    <name evidence="4" type="ORF">Ljor_0168</name>
</gene>
<comment type="catalytic activity">
    <reaction evidence="2">
        <text>biotin + L-lysyl-[protein] + ATP = N(6)-biotinyl-L-lysyl-[protein] + AMP + diphosphate + H(+)</text>
        <dbReference type="Rhea" id="RHEA:11756"/>
        <dbReference type="Rhea" id="RHEA-COMP:9752"/>
        <dbReference type="Rhea" id="RHEA-COMP:10505"/>
        <dbReference type="ChEBI" id="CHEBI:15378"/>
        <dbReference type="ChEBI" id="CHEBI:29969"/>
        <dbReference type="ChEBI" id="CHEBI:30616"/>
        <dbReference type="ChEBI" id="CHEBI:33019"/>
        <dbReference type="ChEBI" id="CHEBI:57586"/>
        <dbReference type="ChEBI" id="CHEBI:83144"/>
        <dbReference type="ChEBI" id="CHEBI:456215"/>
        <dbReference type="EC" id="6.3.4.15"/>
    </reaction>
</comment>
<accession>A0A0W0VFR2</accession>
<evidence type="ECO:0000256" key="2">
    <source>
        <dbReference type="HAMAP-Rule" id="MF_00978"/>
    </source>
</evidence>
<feature type="DNA-binding region" description="H-T-H motif" evidence="2">
    <location>
        <begin position="23"/>
        <end position="42"/>
    </location>
</feature>
<dbReference type="CDD" id="cd16442">
    <property type="entry name" value="BPL"/>
    <property type="match status" value="1"/>
</dbReference>
<dbReference type="PANTHER" id="PTHR12835:SF5">
    <property type="entry name" value="BIOTIN--PROTEIN LIGASE"/>
    <property type="match status" value="1"/>
</dbReference>
<dbReference type="HAMAP" id="MF_00978">
    <property type="entry name" value="Bifunct_BirA"/>
    <property type="match status" value="1"/>
</dbReference>
<dbReference type="InterPro" id="IPR004143">
    <property type="entry name" value="BPL_LPL_catalytic"/>
</dbReference>
<dbReference type="Pfam" id="PF08279">
    <property type="entry name" value="HTH_11"/>
    <property type="match status" value="1"/>
</dbReference>
<evidence type="ECO:0000259" key="3">
    <source>
        <dbReference type="PROSITE" id="PS51733"/>
    </source>
</evidence>
<dbReference type="RefSeq" id="WP_058469755.1">
    <property type="nucleotide sequence ID" value="NZ_CAAAIC010000005.1"/>
</dbReference>
<dbReference type="OrthoDB" id="9807064at2"/>
<dbReference type="InterPro" id="IPR030855">
    <property type="entry name" value="Bifunct_BirA"/>
</dbReference>
<evidence type="ECO:0000313" key="5">
    <source>
        <dbReference type="Proteomes" id="UP000055035"/>
    </source>
</evidence>
<dbReference type="InterPro" id="IPR045864">
    <property type="entry name" value="aa-tRNA-synth_II/BPL/LPL"/>
</dbReference>
<comment type="similarity">
    <text evidence="2">Belongs to the biotin--protein ligase family.</text>
</comment>
<keyword evidence="1 2" id="KW-0436">Ligase</keyword>